<dbReference type="PANTHER" id="PTHR30435">
    <property type="entry name" value="FLAGELLAR PROTEIN"/>
    <property type="match status" value="1"/>
</dbReference>
<organism evidence="10 11">
    <name type="scientific">Pleionea mediterranea</name>
    <dbReference type="NCBI Taxonomy" id="523701"/>
    <lineage>
        <taxon>Bacteria</taxon>
        <taxon>Pseudomonadati</taxon>
        <taxon>Pseudomonadota</taxon>
        <taxon>Gammaproteobacteria</taxon>
        <taxon>Oceanospirillales</taxon>
        <taxon>Pleioneaceae</taxon>
        <taxon>Pleionea</taxon>
    </lineage>
</organism>
<feature type="domain" description="Flagellar basal body rod protein N-terminal" evidence="7">
    <location>
        <begin position="6"/>
        <end position="35"/>
    </location>
</feature>
<keyword evidence="10" id="KW-0282">Flagellum</keyword>
<evidence type="ECO:0000259" key="8">
    <source>
        <dbReference type="Pfam" id="PF06429"/>
    </source>
</evidence>
<dbReference type="OrthoDB" id="9804559at2"/>
<accession>A0A316FNC8</accession>
<evidence type="ECO:0000256" key="5">
    <source>
        <dbReference type="ARBA" id="ARBA00040228"/>
    </source>
</evidence>
<sequence length="246" mass="26235">MDKMVYLAMSGAKENMLAQAKSANNLANVSTTGFRADLQQARSMQAFGDGHPSRVFSLTERPGYKFETGTIQTTGNDFDIAVKGEGWIAVQGADGNEAYTRRGDLKINANGLLENGAGHLVLGNGGPIALPPFAKADIGVDGTITIRPKGAAPNELLVADRIKLVNPDNGDLTKDQFGLFVRKDGGIEPPDAAVNVINGAIESSNVNAIEEMVQMISLSRQFELQVKMMKTAEENGQALDQLVRMG</sequence>
<dbReference type="Pfam" id="PF06429">
    <property type="entry name" value="Flg_bbr_C"/>
    <property type="match status" value="1"/>
</dbReference>
<evidence type="ECO:0000256" key="2">
    <source>
        <dbReference type="ARBA" id="ARBA00009677"/>
    </source>
</evidence>
<dbReference type="NCBIfam" id="TIGR02490">
    <property type="entry name" value="flgF"/>
    <property type="match status" value="1"/>
</dbReference>
<evidence type="ECO:0000256" key="6">
    <source>
        <dbReference type="RuleBase" id="RU362116"/>
    </source>
</evidence>
<dbReference type="GO" id="GO:0030694">
    <property type="term" value="C:bacterial-type flagellum basal body, rod"/>
    <property type="evidence" value="ECO:0007669"/>
    <property type="project" value="UniProtKB-UniRule"/>
</dbReference>
<dbReference type="NCBIfam" id="TIGR03506">
    <property type="entry name" value="FlgEFG_subfam"/>
    <property type="match status" value="1"/>
</dbReference>
<evidence type="ECO:0000256" key="3">
    <source>
        <dbReference type="ARBA" id="ARBA00023143"/>
    </source>
</evidence>
<evidence type="ECO:0000256" key="4">
    <source>
        <dbReference type="ARBA" id="ARBA00038560"/>
    </source>
</evidence>
<dbReference type="PANTHER" id="PTHR30435:SF18">
    <property type="entry name" value="FLAGELLAR BASAL-BODY ROD PROTEIN FLGF"/>
    <property type="match status" value="1"/>
</dbReference>
<comment type="subunit">
    <text evidence="4 6">The basal body constitutes a major portion of the flagellar organelle and consists of five rings (E,L,P,S, and M) mounted on a central rod. The rod consists of about 26 subunits of FlgG in the distal portion, and FlgB, FlgC and FlgF are thought to build up the proximal portion of the rod with about 6 subunits each.</text>
</comment>
<gene>
    <name evidence="10" type="ORF">C8D97_10895</name>
</gene>
<evidence type="ECO:0000313" key="11">
    <source>
        <dbReference type="Proteomes" id="UP000245790"/>
    </source>
</evidence>
<dbReference type="InterPro" id="IPR010930">
    <property type="entry name" value="Flg_bb/hook_C_dom"/>
</dbReference>
<feature type="domain" description="Flagellar basal-body/hook protein C-terminal" evidence="8">
    <location>
        <begin position="198"/>
        <end position="242"/>
    </location>
</feature>
<dbReference type="SUPFAM" id="SSF117143">
    <property type="entry name" value="Flagellar hook protein flgE"/>
    <property type="match status" value="1"/>
</dbReference>
<dbReference type="InterPro" id="IPR037925">
    <property type="entry name" value="FlgE/F/G-like"/>
</dbReference>
<dbReference type="AlphaFoldDB" id="A0A316FNC8"/>
<keyword evidence="10" id="KW-0969">Cilium</keyword>
<dbReference type="RefSeq" id="WP_109763987.1">
    <property type="nucleotide sequence ID" value="NZ_QGGU01000008.1"/>
</dbReference>
<dbReference type="Pfam" id="PF00460">
    <property type="entry name" value="Flg_bb_rod"/>
    <property type="match status" value="1"/>
</dbReference>
<comment type="subcellular location">
    <subcellularLocation>
        <location evidence="1 6">Bacterial flagellum basal body</location>
    </subcellularLocation>
</comment>
<feature type="domain" description="Flagellar hook protein FlgE/F/G-like D1" evidence="9">
    <location>
        <begin position="81"/>
        <end position="145"/>
    </location>
</feature>
<evidence type="ECO:0000259" key="9">
    <source>
        <dbReference type="Pfam" id="PF22692"/>
    </source>
</evidence>
<protein>
    <recommendedName>
        <fullName evidence="5 6">Flagellar basal-body rod protein FlgF</fullName>
    </recommendedName>
</protein>
<evidence type="ECO:0000259" key="7">
    <source>
        <dbReference type="Pfam" id="PF00460"/>
    </source>
</evidence>
<dbReference type="Pfam" id="PF22692">
    <property type="entry name" value="LlgE_F_G_D1"/>
    <property type="match status" value="1"/>
</dbReference>
<keyword evidence="11" id="KW-1185">Reference proteome</keyword>
<comment type="caution">
    <text evidence="10">The sequence shown here is derived from an EMBL/GenBank/DDBJ whole genome shotgun (WGS) entry which is preliminary data.</text>
</comment>
<dbReference type="Proteomes" id="UP000245790">
    <property type="component" value="Unassembled WGS sequence"/>
</dbReference>
<dbReference type="InterPro" id="IPR001444">
    <property type="entry name" value="Flag_bb_rod_N"/>
</dbReference>
<dbReference type="InterPro" id="IPR020013">
    <property type="entry name" value="Flagellar_FlgE/F/G"/>
</dbReference>
<keyword evidence="3 6" id="KW-0975">Bacterial flagellum</keyword>
<dbReference type="InterPro" id="IPR012836">
    <property type="entry name" value="FlgF"/>
</dbReference>
<reference evidence="10 11" key="1">
    <citation type="submission" date="2018-05" db="EMBL/GenBank/DDBJ databases">
        <title>Genomic Encyclopedia of Type Strains, Phase IV (KMG-IV): sequencing the most valuable type-strain genomes for metagenomic binning, comparative biology and taxonomic classification.</title>
        <authorList>
            <person name="Goeker M."/>
        </authorList>
    </citation>
    <scope>NUCLEOTIDE SEQUENCE [LARGE SCALE GENOMIC DNA]</scope>
    <source>
        <strain evidence="10 11">DSM 25350</strain>
    </source>
</reference>
<dbReference type="InterPro" id="IPR053967">
    <property type="entry name" value="LlgE_F_G-like_D1"/>
</dbReference>
<comment type="similarity">
    <text evidence="2 6">Belongs to the flagella basal body rod proteins family.</text>
</comment>
<dbReference type="NCBIfam" id="NF009280">
    <property type="entry name" value="PRK12640.1"/>
    <property type="match status" value="1"/>
</dbReference>
<dbReference type="GO" id="GO:0071978">
    <property type="term" value="P:bacterial-type flagellum-dependent swarming motility"/>
    <property type="evidence" value="ECO:0007669"/>
    <property type="project" value="TreeGrafter"/>
</dbReference>
<keyword evidence="10" id="KW-0966">Cell projection</keyword>
<dbReference type="EMBL" id="QGGU01000008">
    <property type="protein sequence ID" value="PWK49186.1"/>
    <property type="molecule type" value="Genomic_DNA"/>
</dbReference>
<evidence type="ECO:0000313" key="10">
    <source>
        <dbReference type="EMBL" id="PWK49186.1"/>
    </source>
</evidence>
<proteinExistence type="inferred from homology"/>
<name>A0A316FNC8_9GAMM</name>
<evidence type="ECO:0000256" key="1">
    <source>
        <dbReference type="ARBA" id="ARBA00004117"/>
    </source>
</evidence>